<reference evidence="2 3" key="1">
    <citation type="submission" date="2016-07" db="EMBL/GenBank/DDBJ databases">
        <title>Pervasive Adenine N6-methylation of Active Genes in Fungi.</title>
        <authorList>
            <consortium name="DOE Joint Genome Institute"/>
            <person name="Mondo S.J."/>
            <person name="Dannebaum R.O."/>
            <person name="Kuo R.C."/>
            <person name="Labutti K."/>
            <person name="Haridas S."/>
            <person name="Kuo A."/>
            <person name="Salamov A."/>
            <person name="Ahrendt S.R."/>
            <person name="Lipzen A."/>
            <person name="Sullivan W."/>
            <person name="Andreopoulos W.B."/>
            <person name="Clum A."/>
            <person name="Lindquist E."/>
            <person name="Daum C."/>
            <person name="Ramamoorthy G.K."/>
            <person name="Gryganskyi A."/>
            <person name="Culley D."/>
            <person name="Magnuson J.K."/>
            <person name="James T.Y."/>
            <person name="O'Malley M.A."/>
            <person name="Stajich J.E."/>
            <person name="Spatafora J.W."/>
            <person name="Visel A."/>
            <person name="Grigoriev I.V."/>
        </authorList>
    </citation>
    <scope>NUCLEOTIDE SEQUENCE [LARGE SCALE GENOMIC DNA]</scope>
    <source>
        <strain evidence="2 3">NRRL 3301</strain>
    </source>
</reference>
<keyword evidence="3" id="KW-1185">Reference proteome</keyword>
<dbReference type="AlphaFoldDB" id="A0A1X2G3T0"/>
<keyword evidence="1" id="KW-0472">Membrane</keyword>
<name>A0A1X2G3T0_9FUNG</name>
<evidence type="ECO:0000256" key="1">
    <source>
        <dbReference type="SAM" id="Phobius"/>
    </source>
</evidence>
<comment type="caution">
    <text evidence="2">The sequence shown here is derived from an EMBL/GenBank/DDBJ whole genome shotgun (WGS) entry which is preliminary data.</text>
</comment>
<accession>A0A1X2G3T0</accession>
<dbReference type="EMBL" id="MCGT01000050">
    <property type="protein sequence ID" value="ORX44075.1"/>
    <property type="molecule type" value="Genomic_DNA"/>
</dbReference>
<proteinExistence type="predicted"/>
<evidence type="ECO:0000313" key="3">
    <source>
        <dbReference type="Proteomes" id="UP000242146"/>
    </source>
</evidence>
<evidence type="ECO:0000313" key="2">
    <source>
        <dbReference type="EMBL" id="ORX44075.1"/>
    </source>
</evidence>
<keyword evidence="1" id="KW-0812">Transmembrane</keyword>
<dbReference type="Proteomes" id="UP000242146">
    <property type="component" value="Unassembled WGS sequence"/>
</dbReference>
<protein>
    <submittedName>
        <fullName evidence="2">Uncharacterized protein</fullName>
    </submittedName>
</protein>
<sequence length="127" mass="14682">MFGQVNMVDLKGGFSHRTDHLFVMKTMASNCLFCCHKLSFQTGSNPSFFSPFVFCKKPWVSTNPLSLGKPPTIGQKKWLPKACHFGKKRKTRCVRQRILIELLGITLPSCLFYILFFYLKRMPNIEK</sequence>
<keyword evidence="1" id="KW-1133">Transmembrane helix</keyword>
<gene>
    <name evidence="2" type="ORF">DM01DRAFT_1193779</name>
</gene>
<organism evidence="2 3">
    <name type="scientific">Hesseltinella vesiculosa</name>
    <dbReference type="NCBI Taxonomy" id="101127"/>
    <lineage>
        <taxon>Eukaryota</taxon>
        <taxon>Fungi</taxon>
        <taxon>Fungi incertae sedis</taxon>
        <taxon>Mucoromycota</taxon>
        <taxon>Mucoromycotina</taxon>
        <taxon>Mucoromycetes</taxon>
        <taxon>Mucorales</taxon>
        <taxon>Cunninghamellaceae</taxon>
        <taxon>Hesseltinella</taxon>
    </lineage>
</organism>
<feature type="transmembrane region" description="Helical" evidence="1">
    <location>
        <begin position="98"/>
        <end position="119"/>
    </location>
</feature>